<keyword evidence="3" id="KW-0716">Sensory transduction</keyword>
<dbReference type="EMBL" id="MN731523">
    <property type="protein sequence ID" value="QPZ88938.1"/>
    <property type="molecule type" value="mRNA"/>
</dbReference>
<feature type="transmembrane region" description="Helical" evidence="10">
    <location>
        <begin position="86"/>
        <end position="107"/>
    </location>
</feature>
<accession>A0A7T3UYV1</accession>
<reference evidence="11" key="1">
    <citation type="submission" date="2019-11" db="EMBL/GenBank/DDBJ databases">
        <title>Host plant odors and their recognition by OBPs of Diaphorina citri Kuwayama (Hemiptera: Psyllidae).</title>
        <authorList>
            <person name="Zhengbing W."/>
            <person name="Xinnian Z."/>
        </authorList>
    </citation>
    <scope>NUCLEOTIDE SEQUENCE</scope>
</reference>
<dbReference type="GO" id="GO:0005886">
    <property type="term" value="C:plasma membrane"/>
    <property type="evidence" value="ECO:0007669"/>
    <property type="project" value="UniProtKB-SubCell"/>
</dbReference>
<feature type="transmembrane region" description="Helical" evidence="10">
    <location>
        <begin position="142"/>
        <end position="160"/>
    </location>
</feature>
<gene>
    <name evidence="11" type="primary">OR25</name>
</gene>
<evidence type="ECO:0000256" key="9">
    <source>
        <dbReference type="ARBA" id="ARBA00023224"/>
    </source>
</evidence>
<evidence type="ECO:0000256" key="10">
    <source>
        <dbReference type="SAM" id="Phobius"/>
    </source>
</evidence>
<dbReference type="GO" id="GO:0004984">
    <property type="term" value="F:olfactory receptor activity"/>
    <property type="evidence" value="ECO:0007669"/>
    <property type="project" value="InterPro"/>
</dbReference>
<dbReference type="InterPro" id="IPR004117">
    <property type="entry name" value="7tm6_olfct_rcpt"/>
</dbReference>
<name>A0A7T3UYV1_DIACI</name>
<dbReference type="PANTHER" id="PTHR21137">
    <property type="entry name" value="ODORANT RECEPTOR"/>
    <property type="match status" value="1"/>
</dbReference>
<dbReference type="GO" id="GO:0005549">
    <property type="term" value="F:odorant binding"/>
    <property type="evidence" value="ECO:0007669"/>
    <property type="project" value="InterPro"/>
</dbReference>
<evidence type="ECO:0000256" key="8">
    <source>
        <dbReference type="ARBA" id="ARBA00023170"/>
    </source>
</evidence>
<comment type="subcellular location">
    <subcellularLocation>
        <location evidence="1">Cell membrane</location>
        <topology evidence="1">Multi-pass membrane protein</topology>
    </subcellularLocation>
</comment>
<feature type="transmembrane region" description="Helical" evidence="10">
    <location>
        <begin position="25"/>
        <end position="43"/>
    </location>
</feature>
<evidence type="ECO:0000256" key="4">
    <source>
        <dbReference type="ARBA" id="ARBA00022692"/>
    </source>
</evidence>
<feature type="transmembrane region" description="Helical" evidence="10">
    <location>
        <begin position="207"/>
        <end position="228"/>
    </location>
</feature>
<keyword evidence="9" id="KW-0807">Transducer</keyword>
<keyword evidence="4 10" id="KW-0812">Transmembrane</keyword>
<keyword evidence="6 10" id="KW-1133">Transmembrane helix</keyword>
<keyword evidence="8 11" id="KW-0675">Receptor</keyword>
<feature type="transmembrane region" description="Helical" evidence="10">
    <location>
        <begin position="405"/>
        <end position="425"/>
    </location>
</feature>
<proteinExistence type="evidence at transcript level"/>
<evidence type="ECO:0000256" key="3">
    <source>
        <dbReference type="ARBA" id="ARBA00022606"/>
    </source>
</evidence>
<dbReference type="GO" id="GO:0007165">
    <property type="term" value="P:signal transduction"/>
    <property type="evidence" value="ECO:0007669"/>
    <property type="project" value="UniProtKB-KW"/>
</dbReference>
<protein>
    <submittedName>
        <fullName evidence="11">Odorant receptor 25</fullName>
    </submittedName>
</protein>
<organism evidence="11">
    <name type="scientific">Diaphorina citri</name>
    <name type="common">Asian citrus psyllid</name>
    <dbReference type="NCBI Taxonomy" id="121845"/>
    <lineage>
        <taxon>Eukaryota</taxon>
        <taxon>Metazoa</taxon>
        <taxon>Ecdysozoa</taxon>
        <taxon>Arthropoda</taxon>
        <taxon>Hexapoda</taxon>
        <taxon>Insecta</taxon>
        <taxon>Pterygota</taxon>
        <taxon>Neoptera</taxon>
        <taxon>Paraneoptera</taxon>
        <taxon>Hemiptera</taxon>
        <taxon>Sternorrhyncha</taxon>
        <taxon>Psylloidea</taxon>
        <taxon>Psyllidae</taxon>
        <taxon>Diaphorininae</taxon>
        <taxon>Diaphorina</taxon>
    </lineage>
</organism>
<evidence type="ECO:0000256" key="1">
    <source>
        <dbReference type="ARBA" id="ARBA00004651"/>
    </source>
</evidence>
<dbReference type="AlphaFoldDB" id="A0A7T3UYV1"/>
<evidence type="ECO:0000256" key="5">
    <source>
        <dbReference type="ARBA" id="ARBA00022725"/>
    </source>
</evidence>
<evidence type="ECO:0000256" key="7">
    <source>
        <dbReference type="ARBA" id="ARBA00023136"/>
    </source>
</evidence>
<keyword evidence="2" id="KW-1003">Cell membrane</keyword>
<evidence type="ECO:0000256" key="6">
    <source>
        <dbReference type="ARBA" id="ARBA00022989"/>
    </source>
</evidence>
<sequence>METDISDRRSHVTTMDTDSTDPQTLIQFLTILLEGIGAVNFHRKNKPWKNTLQEVYCYCQHLIIVVGFLLMHIINTSSRSVRYLPEFIQCLYEDVAAITVYLHIFLLKKKYKQLADLIGTMADSFSNADPVIVLKYERRIRTIFRTCFCTLSILLSLMAVEASFPLPDNELVIRRKVYRTNSERKLPCNAKIPFVDETEYWTYRGLFAFQVYMLFLYIFISTVSFALLPIMTTKLVGQYTILCQYIDKLGAQHFDSQGREIFYTDLETNKYAYVYWRTIGETRPKVLYNKWVGHMQCQKAGDSKQDDMNLTKREEAIDVESLGHLKSRRALFSKLESHRIGSSETSDRANTEEACDLESVGQSRAHRPFSKLNNQYQKDYLKQIIKFHQKLLIVQRKVTNFFEQIAFFQTSANFVAIALCMYQLLSLRSLSALRLSKFMSEILFYLGQCYYWCHCSDLLDDCNIAICRSIRNSEWINCDVGTRKDILMLLRMAQRPNFLRFSQGVILLRRDHFLKIVKIAYSFLNSMRTFNDNKK</sequence>
<evidence type="ECO:0000256" key="2">
    <source>
        <dbReference type="ARBA" id="ARBA00022475"/>
    </source>
</evidence>
<keyword evidence="7 10" id="KW-0472">Membrane</keyword>
<evidence type="ECO:0000313" key="11">
    <source>
        <dbReference type="EMBL" id="QPZ88938.1"/>
    </source>
</evidence>
<dbReference type="PANTHER" id="PTHR21137:SF35">
    <property type="entry name" value="ODORANT RECEPTOR 19A-RELATED"/>
    <property type="match status" value="1"/>
</dbReference>
<dbReference type="Pfam" id="PF02949">
    <property type="entry name" value="7tm_6"/>
    <property type="match status" value="1"/>
</dbReference>
<feature type="transmembrane region" description="Helical" evidence="10">
    <location>
        <begin position="55"/>
        <end position="74"/>
    </location>
</feature>
<keyword evidence="5" id="KW-0552">Olfaction</keyword>